<gene>
    <name evidence="1" type="ORF">DU47_00425</name>
    <name evidence="2" type="ORF">DU80_12260</name>
</gene>
<evidence type="ECO:0000313" key="1">
    <source>
        <dbReference type="EMBL" id="KKF99463.1"/>
    </source>
</evidence>
<dbReference type="EMBL" id="JJQU01000055">
    <property type="protein sequence ID" value="KKH88766.1"/>
    <property type="molecule type" value="Genomic_DNA"/>
</dbReference>
<evidence type="ECO:0000313" key="4">
    <source>
        <dbReference type="Proteomes" id="UP000034578"/>
    </source>
</evidence>
<dbReference type="Proteomes" id="UP000034578">
    <property type="component" value="Unassembled WGS sequence"/>
</dbReference>
<keyword evidence="4" id="KW-1185">Reference proteome</keyword>
<evidence type="ECO:0000313" key="3">
    <source>
        <dbReference type="Proteomes" id="UP000034152"/>
    </source>
</evidence>
<protein>
    <submittedName>
        <fullName evidence="1">(Fe-S)-binding protein</fullName>
    </submittedName>
</protein>
<dbReference type="PANTHER" id="PTHR42827">
    <property type="entry name" value="IRON-SULFUR CLUSTER-BINDING PROTEIN-RELATED"/>
    <property type="match status" value="1"/>
</dbReference>
<dbReference type="RefSeq" id="WP_048048112.1">
    <property type="nucleotide sequence ID" value="NZ_JJOS01000116.1"/>
</dbReference>
<dbReference type="AlphaFoldDB" id="A0A0F8C3W9"/>
<proteinExistence type="predicted"/>
<dbReference type="PANTHER" id="PTHR42827:SF1">
    <property type="entry name" value="IRON-SULFUR CLUSTER-BINDING PROTEIN"/>
    <property type="match status" value="1"/>
</dbReference>
<organism evidence="1 4">
    <name type="scientific">Methanosarcina mazei</name>
    <name type="common">Methanosarcina frisia</name>
    <dbReference type="NCBI Taxonomy" id="2209"/>
    <lineage>
        <taxon>Archaea</taxon>
        <taxon>Methanobacteriati</taxon>
        <taxon>Methanobacteriota</taxon>
        <taxon>Stenosarchaea group</taxon>
        <taxon>Methanomicrobia</taxon>
        <taxon>Methanosarcinales</taxon>
        <taxon>Methanosarcinaceae</taxon>
        <taxon>Methanosarcina</taxon>
    </lineage>
</organism>
<name>A0A0F8C3W9_METMZ</name>
<accession>A0A0F8C3W9</accession>
<dbReference type="PATRIC" id="fig|2209.56.peg.2638"/>
<dbReference type="EMBL" id="JJOS01000116">
    <property type="protein sequence ID" value="KKF99463.1"/>
    <property type="molecule type" value="Genomic_DNA"/>
</dbReference>
<dbReference type="Proteomes" id="UP000034152">
    <property type="component" value="Unassembled WGS sequence"/>
</dbReference>
<comment type="caution">
    <text evidence="1">The sequence shown here is derived from an EMBL/GenBank/DDBJ whole genome shotgun (WGS) entry which is preliminary data.</text>
</comment>
<evidence type="ECO:0000313" key="2">
    <source>
        <dbReference type="EMBL" id="KKH88766.1"/>
    </source>
</evidence>
<reference evidence="3 4" key="1">
    <citation type="journal article" date="2015" name="ISME J.">
        <title>Genomic and phenotypic differentiation among Methanosarcina mazei populations from Columbia River sediment.</title>
        <authorList>
            <person name="Youngblut N.D."/>
            <person name="Wirth J.S."/>
            <person name="Henriksen J.R."/>
            <person name="Smith M."/>
            <person name="Simon H."/>
            <person name="Metcalf W.W."/>
            <person name="Whitaker R.J."/>
        </authorList>
    </citation>
    <scope>NUCLEOTIDE SEQUENCE [LARGE SCALE GENOMIC DNA]</scope>
    <source>
        <strain evidence="2 3">1.H.M.2.1</strain>
        <strain evidence="1 4">2.F.A.2.4</strain>
    </source>
</reference>
<sequence>MDFKDKIENIIKAAVASTGTETRYREPLVGYASADDPFFNEMKEIIGSHHLHPKEIFPEAKTVVSFFLPFEKELVELNWKSPGPVKEWIQAKSETDSLIREINEKLTVELAKEGIKAVAPLMVFDHDKSGFDVVWSHKSAAYAAGLGTFGVHHMLITKAGCAGRFGTLLISADIPPTPRPTEEFCRYKKGEKCLVCVDRCPAGALSVRGLDKEKCYRQLKENARAFPELNQFACGKCATGPCALKSC</sequence>